<gene>
    <name evidence="1" type="ORF">M9Y10_043322</name>
</gene>
<dbReference type="SUPFAM" id="SSF52058">
    <property type="entry name" value="L domain-like"/>
    <property type="match status" value="1"/>
</dbReference>
<reference evidence="1 2" key="1">
    <citation type="submission" date="2024-04" db="EMBL/GenBank/DDBJ databases">
        <title>Tritrichomonas musculus Genome.</title>
        <authorList>
            <person name="Alves-Ferreira E."/>
            <person name="Grigg M."/>
            <person name="Lorenzi H."/>
            <person name="Galac M."/>
        </authorList>
    </citation>
    <scope>NUCLEOTIDE SEQUENCE [LARGE SCALE GENOMIC DNA]</scope>
    <source>
        <strain evidence="1 2">EAF2021</strain>
    </source>
</reference>
<protein>
    <recommendedName>
        <fullName evidence="3">Leucine-rich repeat domain, L domain-containing protein</fullName>
    </recommendedName>
</protein>
<evidence type="ECO:0000313" key="1">
    <source>
        <dbReference type="EMBL" id="KAK8884216.1"/>
    </source>
</evidence>
<evidence type="ECO:0008006" key="3">
    <source>
        <dbReference type="Google" id="ProtNLM"/>
    </source>
</evidence>
<dbReference type="Proteomes" id="UP001470230">
    <property type="component" value="Unassembled WGS sequence"/>
</dbReference>
<sequence length="98" mass="10921">MLHQQWPTLAIEHLKDSNLLSDRVTSIPDNLLNKCSTLIHVIIPPSVSAIGSHSFHGCTSLTNVQIPPSVTFIDESAFECCSSFQSRRCLLDVRQFIL</sequence>
<evidence type="ECO:0000313" key="2">
    <source>
        <dbReference type="Proteomes" id="UP001470230"/>
    </source>
</evidence>
<dbReference type="InterPro" id="IPR026906">
    <property type="entry name" value="LRR_5"/>
</dbReference>
<dbReference type="InterPro" id="IPR032675">
    <property type="entry name" value="LRR_dom_sf"/>
</dbReference>
<name>A0ABR2JZD3_9EUKA</name>
<dbReference type="EMBL" id="JAPFFF010000008">
    <property type="protein sequence ID" value="KAK8884216.1"/>
    <property type="molecule type" value="Genomic_DNA"/>
</dbReference>
<dbReference type="Pfam" id="PF13306">
    <property type="entry name" value="LRR_5"/>
    <property type="match status" value="1"/>
</dbReference>
<keyword evidence="2" id="KW-1185">Reference proteome</keyword>
<dbReference type="Gene3D" id="3.80.10.10">
    <property type="entry name" value="Ribonuclease Inhibitor"/>
    <property type="match status" value="1"/>
</dbReference>
<comment type="caution">
    <text evidence="1">The sequence shown here is derived from an EMBL/GenBank/DDBJ whole genome shotgun (WGS) entry which is preliminary data.</text>
</comment>
<organism evidence="1 2">
    <name type="scientific">Tritrichomonas musculus</name>
    <dbReference type="NCBI Taxonomy" id="1915356"/>
    <lineage>
        <taxon>Eukaryota</taxon>
        <taxon>Metamonada</taxon>
        <taxon>Parabasalia</taxon>
        <taxon>Tritrichomonadida</taxon>
        <taxon>Tritrichomonadidae</taxon>
        <taxon>Tritrichomonas</taxon>
    </lineage>
</organism>
<accession>A0ABR2JZD3</accession>
<proteinExistence type="predicted"/>